<keyword evidence="7" id="KW-0391">Immunity</keyword>
<evidence type="ECO:0000256" key="9">
    <source>
        <dbReference type="ARBA" id="ARBA00023136"/>
    </source>
</evidence>
<sequence length="297" mass="32541">MGSGTRSSPLPPSPLLLSLLPLLPLLLSPTVRGDCGPPPEIPNATPEVDGKTSFPQQSFVVYSCNKDYQKIPNKQDKVFCLENGQWSSPDTFCNKSCNAPTRVTFASLKMDYINSNYFPIGSTVEYECRPGYRKVTSLPGTSTCLDNLEWSTVAEFCKKRSCPNPGELQNGNIDIRTDILFGSEIYFSCNTGYKLIGVDSAFCYITGNSVEWSDPLPECAEIHCPDPPQIKNGEMQGGSEIYVYRQSVTYTCAPGFVLVGNSSIYCTLNGDQGEWSGPAPQCIGNVLYSSSYTHFLT</sequence>
<comment type="similarity">
    <text evidence="2">Belongs to the receptors of complement activation (RCA) family.</text>
</comment>
<organism evidence="16 17">
    <name type="scientific">Microtus ochrogaster</name>
    <name type="common">Prairie vole</name>
    <dbReference type="NCBI Taxonomy" id="79684"/>
    <lineage>
        <taxon>Eukaryota</taxon>
        <taxon>Metazoa</taxon>
        <taxon>Chordata</taxon>
        <taxon>Craniata</taxon>
        <taxon>Vertebrata</taxon>
        <taxon>Euteleostomi</taxon>
        <taxon>Mammalia</taxon>
        <taxon>Eutheria</taxon>
        <taxon>Euarchontoglires</taxon>
        <taxon>Glires</taxon>
        <taxon>Rodentia</taxon>
        <taxon>Myomorpha</taxon>
        <taxon>Muroidea</taxon>
        <taxon>Cricetidae</taxon>
        <taxon>Arvicolinae</taxon>
        <taxon>Microtus</taxon>
    </lineage>
</organism>
<feature type="domain" description="Sushi" evidence="15">
    <location>
        <begin position="222"/>
        <end position="284"/>
    </location>
</feature>
<evidence type="ECO:0000313" key="16">
    <source>
        <dbReference type="EMBL" id="KAH0507277.1"/>
    </source>
</evidence>
<feature type="domain" description="Sushi" evidence="15">
    <location>
        <begin position="96"/>
        <end position="159"/>
    </location>
</feature>
<evidence type="ECO:0000256" key="11">
    <source>
        <dbReference type="ARBA" id="ARBA00023180"/>
    </source>
</evidence>
<dbReference type="GO" id="GO:0016020">
    <property type="term" value="C:membrane"/>
    <property type="evidence" value="ECO:0007669"/>
    <property type="project" value="UniProtKB-SubCell"/>
</dbReference>
<dbReference type="Proteomes" id="UP000710432">
    <property type="component" value="Unassembled WGS sequence"/>
</dbReference>
<comment type="caution">
    <text evidence="13">Lacks conserved residue(s) required for the propagation of feature annotation.</text>
</comment>
<keyword evidence="5 14" id="KW-0732">Signal</keyword>
<dbReference type="Pfam" id="PF00084">
    <property type="entry name" value="Sushi"/>
    <property type="match status" value="4"/>
</dbReference>
<dbReference type="InterPro" id="IPR050350">
    <property type="entry name" value="Compl-Cell_Adhes-Reg"/>
</dbReference>
<accession>A0A8J6KY58</accession>
<evidence type="ECO:0000256" key="1">
    <source>
        <dbReference type="ARBA" id="ARBA00004370"/>
    </source>
</evidence>
<dbReference type="PANTHER" id="PTHR19325:SF317">
    <property type="entry name" value="COMPLEMENT DECAY-ACCELERATING FACTOR"/>
    <property type="match status" value="1"/>
</dbReference>
<evidence type="ECO:0000256" key="7">
    <source>
        <dbReference type="ARBA" id="ARBA00022859"/>
    </source>
</evidence>
<dbReference type="FunFam" id="2.10.70.10:FF:000014">
    <property type="entry name" value="Membrane cofactor protein"/>
    <property type="match status" value="1"/>
</dbReference>
<dbReference type="InterPro" id="IPR035976">
    <property type="entry name" value="Sushi/SCR/CCP_sf"/>
</dbReference>
<feature type="domain" description="Sushi" evidence="15">
    <location>
        <begin position="33"/>
        <end position="95"/>
    </location>
</feature>
<comment type="function">
    <text evidence="12">This protein recognizes C4b and C3b fragments that condense with cell-surface hydroxyl or amino groups when nascent C4b and C3b are locally generated during C4 and c3 activation. Interaction of daf with cell-associated C4b and C3b polypeptides interferes with their ability to catalyze the conversion of C2 and factor B to enzymatically active C2a and Bb and thereby prevents the formation of C4b2a and C3bBb, the amplification convertases of the complement cascade. Inhibits complement activation by destabilizing and preventing the formation of C3 and C5 convertases, which prevents complement damage.</text>
</comment>
<comment type="caution">
    <text evidence="16">The sequence shown here is derived from an EMBL/GenBank/DDBJ whole genome shotgun (WGS) entry which is preliminary data.</text>
</comment>
<proteinExistence type="inferred from homology"/>
<dbReference type="Gene3D" id="2.10.70.10">
    <property type="entry name" value="Complement Module, domain 1"/>
    <property type="match status" value="4"/>
</dbReference>
<protein>
    <submittedName>
        <fullName evidence="16">Complement decay-accelerating factor</fullName>
    </submittedName>
</protein>
<keyword evidence="9" id="KW-0472">Membrane</keyword>
<gene>
    <name evidence="16" type="ORF">LTLLF_169625</name>
</gene>
<evidence type="ECO:0000256" key="4">
    <source>
        <dbReference type="ARBA" id="ARBA00022659"/>
    </source>
</evidence>
<evidence type="ECO:0000256" key="5">
    <source>
        <dbReference type="ARBA" id="ARBA00022729"/>
    </source>
</evidence>
<keyword evidence="10" id="KW-1015">Disulfide bond</keyword>
<keyword evidence="11" id="KW-0325">Glycoprotein</keyword>
<evidence type="ECO:0000256" key="13">
    <source>
        <dbReference type="PROSITE-ProRule" id="PRU00302"/>
    </source>
</evidence>
<dbReference type="FunFam" id="2.10.70.10:FF:000055">
    <property type="entry name" value="Complement decay-accelerating factor, GPI-anchored"/>
    <property type="match status" value="1"/>
</dbReference>
<reference evidence="16" key="1">
    <citation type="submission" date="2020-03" db="EMBL/GenBank/DDBJ databases">
        <title>Studies in the Genomics of Life Span.</title>
        <authorList>
            <person name="Glass D."/>
        </authorList>
    </citation>
    <scope>NUCLEOTIDE SEQUENCE</scope>
    <source>
        <strain evidence="16">LTLLF</strain>
        <tissue evidence="16">Muscle</tissue>
    </source>
</reference>
<dbReference type="SUPFAM" id="SSF57535">
    <property type="entry name" value="Complement control module/SCR domain"/>
    <property type="match status" value="4"/>
</dbReference>
<evidence type="ECO:0000256" key="2">
    <source>
        <dbReference type="ARBA" id="ARBA00010908"/>
    </source>
</evidence>
<name>A0A8J6KY58_MICOH</name>
<dbReference type="CDD" id="cd00033">
    <property type="entry name" value="CCP"/>
    <property type="match status" value="4"/>
</dbReference>
<dbReference type="GO" id="GO:0045087">
    <property type="term" value="P:innate immune response"/>
    <property type="evidence" value="ECO:0007669"/>
    <property type="project" value="UniProtKB-KW"/>
</dbReference>
<keyword evidence="3" id="KW-0399">Innate immunity</keyword>
<dbReference type="InterPro" id="IPR000436">
    <property type="entry name" value="Sushi_SCR_CCP_dom"/>
</dbReference>
<evidence type="ECO:0000256" key="6">
    <source>
        <dbReference type="ARBA" id="ARBA00022737"/>
    </source>
</evidence>
<dbReference type="AlphaFoldDB" id="A0A8J6KY58"/>
<keyword evidence="6" id="KW-0677">Repeat</keyword>
<evidence type="ECO:0000256" key="10">
    <source>
        <dbReference type="ARBA" id="ARBA00023157"/>
    </source>
</evidence>
<dbReference type="GO" id="GO:0006958">
    <property type="term" value="P:complement activation, classical pathway"/>
    <property type="evidence" value="ECO:0007669"/>
    <property type="project" value="UniProtKB-KW"/>
</dbReference>
<evidence type="ECO:0000256" key="3">
    <source>
        <dbReference type="ARBA" id="ARBA00022588"/>
    </source>
</evidence>
<evidence type="ECO:0000259" key="15">
    <source>
        <dbReference type="PROSITE" id="PS50923"/>
    </source>
</evidence>
<evidence type="ECO:0000313" key="17">
    <source>
        <dbReference type="Proteomes" id="UP000710432"/>
    </source>
</evidence>
<feature type="chain" id="PRO_5035258623" evidence="14">
    <location>
        <begin position="34"/>
        <end position="297"/>
    </location>
</feature>
<evidence type="ECO:0000256" key="8">
    <source>
        <dbReference type="ARBA" id="ARBA00022875"/>
    </source>
</evidence>
<keyword evidence="4 13" id="KW-0768">Sushi</keyword>
<dbReference type="EMBL" id="JAATJU010023674">
    <property type="protein sequence ID" value="KAH0507277.1"/>
    <property type="molecule type" value="Genomic_DNA"/>
</dbReference>
<feature type="domain" description="Sushi" evidence="15">
    <location>
        <begin position="160"/>
        <end position="221"/>
    </location>
</feature>
<evidence type="ECO:0000256" key="14">
    <source>
        <dbReference type="SAM" id="SignalP"/>
    </source>
</evidence>
<dbReference type="PROSITE" id="PS50923">
    <property type="entry name" value="SUSHI"/>
    <property type="match status" value="4"/>
</dbReference>
<dbReference type="SMART" id="SM00032">
    <property type="entry name" value="CCP"/>
    <property type="match status" value="4"/>
</dbReference>
<keyword evidence="8" id="KW-0180">Complement pathway</keyword>
<feature type="signal peptide" evidence="14">
    <location>
        <begin position="1"/>
        <end position="33"/>
    </location>
</feature>
<dbReference type="PANTHER" id="PTHR19325">
    <property type="entry name" value="COMPLEMENT COMPONENT-RELATED SUSHI DOMAIN-CONTAINING"/>
    <property type="match status" value="1"/>
</dbReference>
<comment type="subcellular location">
    <subcellularLocation>
        <location evidence="1">Membrane</location>
    </subcellularLocation>
</comment>
<evidence type="ECO:0000256" key="12">
    <source>
        <dbReference type="ARBA" id="ARBA00045541"/>
    </source>
</evidence>